<gene>
    <name evidence="1" type="ORF">BCR25_16505</name>
</gene>
<dbReference type="InterPro" id="IPR009061">
    <property type="entry name" value="DNA-bd_dom_put_sf"/>
</dbReference>
<dbReference type="AlphaFoldDB" id="A0A1E5H0K5"/>
<comment type="caution">
    <text evidence="1">The sequence shown here is derived from an EMBL/GenBank/DDBJ whole genome shotgun (WGS) entry which is preliminary data.</text>
</comment>
<dbReference type="OrthoDB" id="2876156at2"/>
<dbReference type="Proteomes" id="UP000095094">
    <property type="component" value="Unassembled WGS sequence"/>
</dbReference>
<organism evidence="1 2">
    <name type="scientific">Enterococcus termitis</name>
    <dbReference type="NCBI Taxonomy" id="332950"/>
    <lineage>
        <taxon>Bacteria</taxon>
        <taxon>Bacillati</taxon>
        <taxon>Bacillota</taxon>
        <taxon>Bacilli</taxon>
        <taxon>Lactobacillales</taxon>
        <taxon>Enterococcaceae</taxon>
        <taxon>Enterococcus</taxon>
    </lineage>
</organism>
<reference evidence="2" key="1">
    <citation type="submission" date="2016-09" db="EMBL/GenBank/DDBJ databases">
        <authorList>
            <person name="Gulvik C.A."/>
        </authorList>
    </citation>
    <scope>NUCLEOTIDE SEQUENCE [LARGE SCALE GENOMIC DNA]</scope>
    <source>
        <strain evidence="2">LMG 8895</strain>
    </source>
</reference>
<evidence type="ECO:0008006" key="3">
    <source>
        <dbReference type="Google" id="ProtNLM"/>
    </source>
</evidence>
<accession>A0A1E5H0K5</accession>
<dbReference type="EMBL" id="MIJY01000006">
    <property type="protein sequence ID" value="OEG18426.1"/>
    <property type="molecule type" value="Genomic_DNA"/>
</dbReference>
<evidence type="ECO:0000313" key="1">
    <source>
        <dbReference type="EMBL" id="OEG18426.1"/>
    </source>
</evidence>
<evidence type="ECO:0000313" key="2">
    <source>
        <dbReference type="Proteomes" id="UP000095094"/>
    </source>
</evidence>
<name>A0A1E5H0K5_9ENTE</name>
<sequence>MNAVSISLSDEQLNELQATVYLHIKEEIERAREDCRLEQVYMTKKETCIYLHVSNNILDKFIEAGLPKVSLAGITRFNKQAIDQWLLGNFER</sequence>
<dbReference type="RefSeq" id="WP_069662645.1">
    <property type="nucleotide sequence ID" value="NZ_JBHUJJ010000001.1"/>
</dbReference>
<dbReference type="SUPFAM" id="SSF46955">
    <property type="entry name" value="Putative DNA-binding domain"/>
    <property type="match status" value="1"/>
</dbReference>
<keyword evidence="2" id="KW-1185">Reference proteome</keyword>
<protein>
    <recommendedName>
        <fullName evidence="3">DNA-binding protein</fullName>
    </recommendedName>
</protein>
<proteinExistence type="predicted"/>